<keyword evidence="2" id="KW-0255">Endonuclease</keyword>
<name>A0AAW7BC27_9HYPH</name>
<proteinExistence type="predicted"/>
<dbReference type="GO" id="GO:0016787">
    <property type="term" value="F:hydrolase activity"/>
    <property type="evidence" value="ECO:0007669"/>
    <property type="project" value="UniProtKB-KW"/>
</dbReference>
<dbReference type="Proteomes" id="UP001171122">
    <property type="component" value="Unassembled WGS sequence"/>
</dbReference>
<feature type="domain" description="HNH" evidence="1">
    <location>
        <begin position="35"/>
        <end position="77"/>
    </location>
</feature>
<dbReference type="EC" id="3.1.-.-" evidence="2"/>
<dbReference type="GO" id="GO:0003676">
    <property type="term" value="F:nucleic acid binding"/>
    <property type="evidence" value="ECO:0007669"/>
    <property type="project" value="InterPro"/>
</dbReference>
<dbReference type="RefSeq" id="WP_025200257.1">
    <property type="nucleotide sequence ID" value="NZ_JARQXC010000036.1"/>
</dbReference>
<gene>
    <name evidence="2" type="ORF">P8A28_15245</name>
</gene>
<dbReference type="Gene3D" id="1.10.30.50">
    <property type="match status" value="1"/>
</dbReference>
<reference evidence="2" key="1">
    <citation type="journal article" date="2023" name="Front. Microbiol.">
        <title>Isolation of Brucella inopinata from a White's tree frog (Litoria caerulea): pose exotic frogs a potential risk to human health?</title>
        <authorList>
            <person name="Scholz H.C."/>
            <person name="Heckers K.O."/>
            <person name="Appelt S."/>
            <person name="Geier-Doemling D."/>
            <person name="Schlegel P."/>
            <person name="Wattam A.R."/>
        </authorList>
    </citation>
    <scope>NUCLEOTIDE SEQUENCE</scope>
    <source>
        <strain evidence="2">FO700662</strain>
    </source>
</reference>
<evidence type="ECO:0000259" key="1">
    <source>
        <dbReference type="Pfam" id="PF01844"/>
    </source>
</evidence>
<dbReference type="AlphaFoldDB" id="A0AAW7BC27"/>
<organism evidence="2 3">
    <name type="scientific">Brucella inopinata</name>
    <dbReference type="NCBI Taxonomy" id="1218315"/>
    <lineage>
        <taxon>Bacteria</taxon>
        <taxon>Pseudomonadati</taxon>
        <taxon>Pseudomonadota</taxon>
        <taxon>Alphaproteobacteria</taxon>
        <taxon>Hyphomicrobiales</taxon>
        <taxon>Brucellaceae</taxon>
        <taxon>Brucella/Ochrobactrum group</taxon>
        <taxon>Brucella</taxon>
    </lineage>
</organism>
<keyword evidence="2" id="KW-0540">Nuclease</keyword>
<dbReference type="InterPro" id="IPR002711">
    <property type="entry name" value="HNH"/>
</dbReference>
<sequence length="157" mass="17770">MARREFTTEIKRDALRRSLGKCEAVGEMYGFKPGQRCNAPLSVGVQYDHIIADSIGGEPTLENCAAVCVSCHGYKTRTVDTPRAAKTKRMSDKAKGIAKWDRGLESREMARADNWVMVRRHGCIPYTMFAKDWDALPSVEEGRRIDAEYRAALRERE</sequence>
<dbReference type="InterPro" id="IPR003615">
    <property type="entry name" value="HNH_nuc"/>
</dbReference>
<evidence type="ECO:0000313" key="2">
    <source>
        <dbReference type="EMBL" id="MDL2334265.1"/>
    </source>
</evidence>
<keyword evidence="3" id="KW-1185">Reference proteome</keyword>
<dbReference type="GO" id="GO:0008270">
    <property type="term" value="F:zinc ion binding"/>
    <property type="evidence" value="ECO:0007669"/>
    <property type="project" value="InterPro"/>
</dbReference>
<dbReference type="CDD" id="cd00085">
    <property type="entry name" value="HNHc"/>
    <property type="match status" value="1"/>
</dbReference>
<dbReference type="Pfam" id="PF01844">
    <property type="entry name" value="HNH"/>
    <property type="match status" value="1"/>
</dbReference>
<dbReference type="EMBL" id="JARQXC010000036">
    <property type="protein sequence ID" value="MDL2334265.1"/>
    <property type="molecule type" value="Genomic_DNA"/>
</dbReference>
<keyword evidence="2" id="KW-0378">Hydrolase</keyword>
<evidence type="ECO:0000313" key="3">
    <source>
        <dbReference type="Proteomes" id="UP001171122"/>
    </source>
</evidence>
<protein>
    <submittedName>
        <fullName evidence="2">HNH endonuclease signature motif containing protein</fullName>
        <ecNumber evidence="2">3.1.-.-</ecNumber>
    </submittedName>
</protein>
<comment type="caution">
    <text evidence="2">The sequence shown here is derived from an EMBL/GenBank/DDBJ whole genome shotgun (WGS) entry which is preliminary data.</text>
</comment>
<accession>A0AAW7BC27</accession>
<dbReference type="GO" id="GO:0004519">
    <property type="term" value="F:endonuclease activity"/>
    <property type="evidence" value="ECO:0007669"/>
    <property type="project" value="UniProtKB-KW"/>
</dbReference>